<dbReference type="STRING" id="1392540.P256_01507"/>
<dbReference type="eggNOG" id="ENOG50336H4">
    <property type="taxonomic scope" value="Bacteria"/>
</dbReference>
<dbReference type="HOGENOM" id="CLU_108535_0_0_6"/>
<organism evidence="1 2">
    <name type="scientific">Acinetobacter nectaris CIP 110549</name>
    <dbReference type="NCBI Taxonomy" id="1392540"/>
    <lineage>
        <taxon>Bacteria</taxon>
        <taxon>Pseudomonadati</taxon>
        <taxon>Pseudomonadota</taxon>
        <taxon>Gammaproteobacteria</taxon>
        <taxon>Moraxellales</taxon>
        <taxon>Moraxellaceae</taxon>
        <taxon>Acinetobacter</taxon>
    </lineage>
</organism>
<dbReference type="RefSeq" id="WP_023273129.1">
    <property type="nucleotide sequence ID" value="NZ_KI530723.1"/>
</dbReference>
<dbReference type="EMBL" id="AYER01000006">
    <property type="protein sequence ID" value="ESK38690.1"/>
    <property type="molecule type" value="Genomic_DNA"/>
</dbReference>
<name>V2TRJ4_9GAMM</name>
<accession>V2TRJ4</accession>
<proteinExistence type="predicted"/>
<dbReference type="Proteomes" id="UP000023785">
    <property type="component" value="Unassembled WGS sequence"/>
</dbReference>
<evidence type="ECO:0000313" key="2">
    <source>
        <dbReference type="Proteomes" id="UP000023785"/>
    </source>
</evidence>
<protein>
    <recommendedName>
        <fullName evidence="3">DUF2867 domain-containing protein</fullName>
    </recommendedName>
</protein>
<comment type="caution">
    <text evidence="1">The sequence shown here is derived from an EMBL/GenBank/DDBJ whole genome shotgun (WGS) entry which is preliminary data.</text>
</comment>
<gene>
    <name evidence="1" type="ORF">P256_01507</name>
</gene>
<reference evidence="1 2" key="1">
    <citation type="submission" date="2013-10" db="EMBL/GenBank/DDBJ databases">
        <title>The Genome Sequence of Acinetobacter nectaris CIP 110549.</title>
        <authorList>
            <consortium name="The Broad Institute Genomics Platform"/>
            <consortium name="The Broad Institute Genome Sequencing Center for Infectious Disease"/>
            <person name="Cerqueira G."/>
            <person name="Feldgarden M."/>
            <person name="Courvalin P."/>
            <person name="Grillot-Courvalin C."/>
            <person name="Clermont D."/>
            <person name="Rocha E."/>
            <person name="Yoon E.-J."/>
            <person name="Nemec A."/>
            <person name="Young S.K."/>
            <person name="Zeng Q."/>
            <person name="Gargeya S."/>
            <person name="Fitzgerald M."/>
            <person name="Abouelleil A."/>
            <person name="Alvarado L."/>
            <person name="Berlin A.M."/>
            <person name="Chapman S.B."/>
            <person name="Gainer-Dewar J."/>
            <person name="Goldberg J."/>
            <person name="Gnerre S."/>
            <person name="Griggs A."/>
            <person name="Gujja S."/>
            <person name="Hansen M."/>
            <person name="Howarth C."/>
            <person name="Imamovic A."/>
            <person name="Ireland A."/>
            <person name="Larimer J."/>
            <person name="McCowan C."/>
            <person name="Murphy C."/>
            <person name="Pearson M."/>
            <person name="Poon T.W."/>
            <person name="Priest M."/>
            <person name="Roberts A."/>
            <person name="Saif S."/>
            <person name="Shea T."/>
            <person name="Sykes S."/>
            <person name="Wortman J."/>
            <person name="Nusbaum C."/>
            <person name="Birren B."/>
        </authorList>
    </citation>
    <scope>NUCLEOTIDE SEQUENCE [LARGE SCALE GENOMIC DNA]</scope>
    <source>
        <strain evidence="1 2">CIP 110549</strain>
    </source>
</reference>
<sequence>MCSADQYLSHYQFKEIHRKVIQASIDDVFFAVRSYDPADDQFFRYMIMLRELPMRVLKLFGQSSSNNEAFGLNNFTLLEASKNEIVYGLVGQFWKLNYGQVAIANADEFHQFKKPSYAKLILVFELKEISDKETELMTETRVLCLDGQAYKRFRVYWYIIRPISGLIRRRILQGIKNKIVKNK</sequence>
<keyword evidence="2" id="KW-1185">Reference proteome</keyword>
<evidence type="ECO:0000313" key="1">
    <source>
        <dbReference type="EMBL" id="ESK38690.1"/>
    </source>
</evidence>
<dbReference type="AlphaFoldDB" id="V2TRJ4"/>
<evidence type="ECO:0008006" key="3">
    <source>
        <dbReference type="Google" id="ProtNLM"/>
    </source>
</evidence>
<dbReference type="PATRIC" id="fig|1392540.3.peg.1458"/>
<dbReference type="OrthoDB" id="5464833at2"/>